<proteinExistence type="predicted"/>
<dbReference type="RefSeq" id="WP_281844286.1">
    <property type="nucleotide sequence ID" value="NZ_BSBO01000057.1"/>
</dbReference>
<protein>
    <submittedName>
        <fullName evidence="1">Uncharacterized protein</fullName>
    </submittedName>
</protein>
<evidence type="ECO:0000313" key="2">
    <source>
        <dbReference type="EMBL" id="GLG88852.1"/>
    </source>
</evidence>
<reference evidence="1 3" key="5">
    <citation type="journal article" date="2023" name="Int. J. Syst. Evol. Microbiol.">
        <title>Sellimonas catena sp. nov., isolated from human faeces.</title>
        <authorList>
            <person name="Hisatomi A."/>
            <person name="Ohkuma M."/>
            <person name="Sakamoto M."/>
        </authorList>
    </citation>
    <scope>NUCLEOTIDE SEQUENCE [LARGE SCALE GENOMIC DNA]</scope>
    <source>
        <strain evidence="1 3">12EGH17</strain>
        <strain evidence="2">18CBH55</strain>
    </source>
</reference>
<sequence length="92" mass="10695">MLDYGIKTYADLARTCGSMVLANQIANRPLDLISGDLTDDEEIFQWYIVQDPDFLIEHTDELIFYDTELDLYIWGITHFGTSWDYVPTSDIH</sequence>
<dbReference type="EMBL" id="BSCH01000002">
    <property type="protein sequence ID" value="GLG88852.1"/>
    <property type="molecule type" value="Genomic_DNA"/>
</dbReference>
<dbReference type="EMBL" id="BSBO01000057">
    <property type="protein sequence ID" value="GLG06248.1"/>
    <property type="molecule type" value="Genomic_DNA"/>
</dbReference>
<gene>
    <name evidence="1" type="ORF">Selli1_34220</name>
    <name evidence="2" type="ORF">Selli2_02780</name>
</gene>
<dbReference type="Proteomes" id="UP001145094">
    <property type="component" value="Unassembled WGS sequence"/>
</dbReference>
<evidence type="ECO:0000313" key="1">
    <source>
        <dbReference type="EMBL" id="GLG06248.1"/>
    </source>
</evidence>
<dbReference type="Proteomes" id="UP001145145">
    <property type="component" value="Unassembled WGS sequence"/>
</dbReference>
<reference evidence="1" key="2">
    <citation type="submission" date="2022-11" db="EMBL/GenBank/DDBJ databases">
        <title>Draft genome sequence of Sellimonas catena strain 12EGH17.</title>
        <authorList>
            <person name="Atsushi H."/>
            <person name="Moriya O."/>
            <person name="Mitsuo S."/>
        </authorList>
    </citation>
    <scope>NUCLEOTIDE SEQUENCE</scope>
    <source>
        <strain evidence="1">12EGH17</strain>
    </source>
</reference>
<evidence type="ECO:0000313" key="3">
    <source>
        <dbReference type="Proteomes" id="UP001145145"/>
    </source>
</evidence>
<comment type="caution">
    <text evidence="1">The sequence shown here is derived from an EMBL/GenBank/DDBJ whole genome shotgun (WGS) entry which is preliminary data.</text>
</comment>
<accession>A0A9W6FE40</accession>
<reference evidence="2" key="4">
    <citation type="submission" date="2022-11" db="EMBL/GenBank/DDBJ databases">
        <title>Draft genome sequence of Sellimonas catena strain 18CBH55.</title>
        <authorList>
            <person name="Atsushi H."/>
            <person name="Moriya O."/>
            <person name="Mitsuo S."/>
        </authorList>
    </citation>
    <scope>NUCLEOTIDE SEQUENCE</scope>
    <source>
        <strain evidence="2">18CBH55</strain>
    </source>
</reference>
<keyword evidence="3" id="KW-1185">Reference proteome</keyword>
<organism evidence="1 3">
    <name type="scientific">Sellimonas catena</name>
    <dbReference type="NCBI Taxonomy" id="2994035"/>
    <lineage>
        <taxon>Bacteria</taxon>
        <taxon>Bacillati</taxon>
        <taxon>Bacillota</taxon>
        <taxon>Clostridia</taxon>
        <taxon>Lachnospirales</taxon>
        <taxon>Lachnospiraceae</taxon>
        <taxon>Sellimonas</taxon>
    </lineage>
</organism>
<dbReference type="AlphaFoldDB" id="A0A9W6FE40"/>
<reference evidence="1" key="1">
    <citation type="submission" date="2022-11" db="EMBL/GenBank/DDBJ databases">
        <title>Draft genome sequence of Sellimonas catena strain 12EGH17.</title>
        <authorList>
            <person name="Hisatomi A."/>
            <person name="Ohkuma M."/>
            <person name="Sakamoto M."/>
        </authorList>
    </citation>
    <scope>NUCLEOTIDE SEQUENCE</scope>
    <source>
        <strain evidence="1">12EGH17</strain>
    </source>
</reference>
<name>A0A9W6FE40_9FIRM</name>
<reference evidence="2" key="3">
    <citation type="submission" date="2022-11" db="EMBL/GenBank/DDBJ databases">
        <title>Draft genome sequence of Sellimonas catena strain 18CBH55.</title>
        <authorList>
            <person name="Hisatomi A."/>
            <person name="Ohkuma M."/>
            <person name="Sakamoto M."/>
        </authorList>
    </citation>
    <scope>NUCLEOTIDE SEQUENCE</scope>
    <source>
        <strain evidence="2">18CBH55</strain>
    </source>
</reference>